<comment type="caution">
    <text evidence="2">The sequence shown here is derived from an EMBL/GenBank/DDBJ whole genome shotgun (WGS) entry which is preliminary data.</text>
</comment>
<dbReference type="OrthoDB" id="7758506at2759"/>
<reference evidence="2" key="1">
    <citation type="submission" date="2022-07" db="EMBL/GenBank/DDBJ databases">
        <authorList>
            <person name="Trinca V."/>
            <person name="Uliana J.V.C."/>
            <person name="Torres T.T."/>
            <person name="Ward R.J."/>
            <person name="Monesi N."/>
        </authorList>
    </citation>
    <scope>NUCLEOTIDE SEQUENCE</scope>
    <source>
        <strain evidence="2">HSMRA1968</strain>
        <tissue evidence="2">Whole embryos</tissue>
    </source>
</reference>
<dbReference type="AlphaFoldDB" id="A0A9Q0NDY4"/>
<feature type="region of interest" description="Disordered" evidence="1">
    <location>
        <begin position="1"/>
        <end position="23"/>
    </location>
</feature>
<feature type="compositionally biased region" description="Polar residues" evidence="1">
    <location>
        <begin position="1"/>
        <end position="18"/>
    </location>
</feature>
<evidence type="ECO:0000256" key="1">
    <source>
        <dbReference type="SAM" id="MobiDB-lite"/>
    </source>
</evidence>
<evidence type="ECO:0000313" key="2">
    <source>
        <dbReference type="EMBL" id="KAJ6648566.1"/>
    </source>
</evidence>
<proteinExistence type="predicted"/>
<accession>A0A9Q0NDY4</accession>
<evidence type="ECO:0000313" key="3">
    <source>
        <dbReference type="Proteomes" id="UP001151699"/>
    </source>
</evidence>
<dbReference type="Proteomes" id="UP001151699">
    <property type="component" value="Chromosome A"/>
</dbReference>
<gene>
    <name evidence="2" type="ORF">Bhyg_03796</name>
</gene>
<sequence>MRSDSHLNNVRNHRNVSSIEFPKEGNDDSLKVKDVKEKDSLCTNFTNDSGSFIVAQNEKLYLDRLQLAKKTSTSKTVKETRNFDVYLRPYEVLPLQEAKKLIQRDSKLVPTFDIKERLKVEVRQFHSERIGVRNKKYLSQLATEWDEYYQKEILNRPRIRRFKPRTIMKQVIDSLRLKYESTYKREYLTEQSIIIEQEKLLIKQAEDFRDFCMSFFSNLTTTSYRQSMAKIQDLRPIYELNDELTAELTVLHNKLIQLETAIIRAEGKFREAIILQNVSYLMKEPNWREKNDWIHKRDDGSLETIKESIENRMTTNLRKRDSDSVWAIKEFFENNIFNNQRPALVCFKSPDDVNETITNLKVQLYLSLLKLDLSTWTLTNLKHAFNSYEKWSTDFIEHRRKYVEARCARKYFLDSSATNMKKDAEQLIDEKLMETISEKTLRTLEPLCITLFVSVVPKNAQEQLEGSDVLSKFRLIISHAMDMLEQIDAIPSVKRKEIENNIRKENGFIQRRSQRAVDLEAHINKAKHVMMKHSSPPFKRPPRTGKLPRSYLEVSKEKSSSKIKPVDESGEIVNLTLTERDFEEFLQGSPIQNDYYLDATFFGGDPEVPNMDFLPEMKSNINEFIVDVKNLLGKWEQNKQERYLEDAHHIWTSNYNAP</sequence>
<name>A0A9Q0NDY4_9DIPT</name>
<keyword evidence="3" id="KW-1185">Reference proteome</keyword>
<organism evidence="2 3">
    <name type="scientific">Pseudolycoriella hygida</name>
    <dbReference type="NCBI Taxonomy" id="35572"/>
    <lineage>
        <taxon>Eukaryota</taxon>
        <taxon>Metazoa</taxon>
        <taxon>Ecdysozoa</taxon>
        <taxon>Arthropoda</taxon>
        <taxon>Hexapoda</taxon>
        <taxon>Insecta</taxon>
        <taxon>Pterygota</taxon>
        <taxon>Neoptera</taxon>
        <taxon>Endopterygota</taxon>
        <taxon>Diptera</taxon>
        <taxon>Nematocera</taxon>
        <taxon>Sciaroidea</taxon>
        <taxon>Sciaridae</taxon>
        <taxon>Pseudolycoriella</taxon>
    </lineage>
</organism>
<protein>
    <submittedName>
        <fullName evidence="2">Uncharacterized protein</fullName>
    </submittedName>
</protein>
<dbReference type="EMBL" id="WJQU01000001">
    <property type="protein sequence ID" value="KAJ6648566.1"/>
    <property type="molecule type" value="Genomic_DNA"/>
</dbReference>